<dbReference type="EMBL" id="VTES01000002">
    <property type="protein sequence ID" value="TYS65416.1"/>
    <property type="molecule type" value="Genomic_DNA"/>
</dbReference>
<dbReference type="Proteomes" id="UP000323732">
    <property type="component" value="Unassembled WGS sequence"/>
</dbReference>
<dbReference type="AlphaFoldDB" id="A0A5D4SUA0"/>
<gene>
    <name evidence="1" type="ORF">FZD47_08835</name>
</gene>
<comment type="caution">
    <text evidence="1">The sequence shown here is derived from an EMBL/GenBank/DDBJ whole genome shotgun (WGS) entry which is preliminary data.</text>
</comment>
<proteinExistence type="predicted"/>
<reference evidence="1 2" key="1">
    <citation type="submission" date="2019-08" db="EMBL/GenBank/DDBJ databases">
        <title>Bacillus genomes from the desert of Cuatro Cienegas, Coahuila.</title>
        <authorList>
            <person name="Olmedo-Alvarez G."/>
        </authorList>
    </citation>
    <scope>NUCLEOTIDE SEQUENCE [LARGE SCALE GENOMIC DNA]</scope>
    <source>
        <strain evidence="1 2">CH37_1T</strain>
    </source>
</reference>
<name>A0A5D4SUA0_9BACI</name>
<organism evidence="1 2">
    <name type="scientific">Bacillus infantis</name>
    <dbReference type="NCBI Taxonomy" id="324767"/>
    <lineage>
        <taxon>Bacteria</taxon>
        <taxon>Bacillati</taxon>
        <taxon>Bacillota</taxon>
        <taxon>Bacilli</taxon>
        <taxon>Bacillales</taxon>
        <taxon>Bacillaceae</taxon>
        <taxon>Bacillus</taxon>
    </lineage>
</organism>
<protein>
    <submittedName>
        <fullName evidence="1">Uncharacterized protein</fullName>
    </submittedName>
</protein>
<accession>A0A5D4SUA0</accession>
<evidence type="ECO:0000313" key="1">
    <source>
        <dbReference type="EMBL" id="TYS65416.1"/>
    </source>
</evidence>
<evidence type="ECO:0000313" key="2">
    <source>
        <dbReference type="Proteomes" id="UP000323732"/>
    </source>
</evidence>
<dbReference type="RefSeq" id="WP_009790820.1">
    <property type="nucleotide sequence ID" value="NZ_JAIVAO010000009.1"/>
</dbReference>
<sequence length="142" mass="15782">MSKLSGIDFSHFEKQSIVNVIIGSNSLLELELTAGGLVAECPWRLQRENKIMAGSSDSREVPANVQLKESLIGCQVIEVIFMEEVKMLRIAFSGSIVLDLFHDSCHFEGWELYSEDGFTFISLPEGDFSLQELCTTQGQCGE</sequence>